<organism evidence="2 3">
    <name type="scientific">Cyclocybe aegerita</name>
    <name type="common">Black poplar mushroom</name>
    <name type="synonym">Agrocybe aegerita</name>
    <dbReference type="NCBI Taxonomy" id="1973307"/>
    <lineage>
        <taxon>Eukaryota</taxon>
        <taxon>Fungi</taxon>
        <taxon>Dikarya</taxon>
        <taxon>Basidiomycota</taxon>
        <taxon>Agaricomycotina</taxon>
        <taxon>Agaricomycetes</taxon>
        <taxon>Agaricomycetidae</taxon>
        <taxon>Agaricales</taxon>
        <taxon>Agaricineae</taxon>
        <taxon>Bolbitiaceae</taxon>
        <taxon>Cyclocybe</taxon>
    </lineage>
</organism>
<dbReference type="AlphaFoldDB" id="A0A8S0VS35"/>
<name>A0A8S0VS35_CYCAE</name>
<sequence>MKRLHPTERGNASLPPHTRPVSACWVKPFRFHTSRTPGSFDSDTAMPAAPSFFDTQVDNVAPVRLLGKTIPLPDVEDETFPIGVVPNATSSSALGLVIPPPGQEFHAPKSRGSARRQSAPQNSSVCCPLPTEILQICDSLPHRLGCSWRDLELGYRWSNQTTLSLLCPLLVHQARRLLLHGKSTLVDVTFGQLYEDPAQPRPILRGPGAIRLDNLESLFITSSANLAFLFDKKAMAMPKLKRFSLTANRGSCSVSSPVVLDHTLDVPWGNLESLSLMNESPSSCNVLLILSNCDRLRQFSWTGDLERFAVSGRLSASKLLQLEDLTINSSSEGCNALVNYFPKEIIRNIKKGFFTSLPSAFTSNLTSSELTHLAIHDAIPLQILFALLGGLRYLKHGKFAKPQKFATLNL</sequence>
<comment type="caution">
    <text evidence="2">The sequence shown here is derived from an EMBL/GenBank/DDBJ whole genome shotgun (WGS) entry which is preliminary data.</text>
</comment>
<accession>A0A8S0VS35</accession>
<keyword evidence="3" id="KW-1185">Reference proteome</keyword>
<reference evidence="2 3" key="1">
    <citation type="submission" date="2020-01" db="EMBL/GenBank/DDBJ databases">
        <authorList>
            <person name="Gupta K D."/>
        </authorList>
    </citation>
    <scope>NUCLEOTIDE SEQUENCE [LARGE SCALE GENOMIC DNA]</scope>
</reference>
<dbReference type="Proteomes" id="UP000467700">
    <property type="component" value="Unassembled WGS sequence"/>
</dbReference>
<evidence type="ECO:0000256" key="1">
    <source>
        <dbReference type="SAM" id="MobiDB-lite"/>
    </source>
</evidence>
<evidence type="ECO:0000313" key="3">
    <source>
        <dbReference type="Proteomes" id="UP000467700"/>
    </source>
</evidence>
<gene>
    <name evidence="2" type="ORF">AAE3_LOCUS7910</name>
</gene>
<dbReference type="OrthoDB" id="10399298at2759"/>
<evidence type="ECO:0000313" key="2">
    <source>
        <dbReference type="EMBL" id="CAA7265729.1"/>
    </source>
</evidence>
<proteinExistence type="predicted"/>
<protein>
    <submittedName>
        <fullName evidence="2">Uncharacterized protein</fullName>
    </submittedName>
</protein>
<dbReference type="EMBL" id="CACVBS010000050">
    <property type="protein sequence ID" value="CAA7265729.1"/>
    <property type="molecule type" value="Genomic_DNA"/>
</dbReference>
<feature type="region of interest" description="Disordered" evidence="1">
    <location>
        <begin position="100"/>
        <end position="123"/>
    </location>
</feature>